<proteinExistence type="predicted"/>
<accession>A0A8S5QEI8</accession>
<organism evidence="2">
    <name type="scientific">Myoviridae sp. ctn8H20</name>
    <dbReference type="NCBI Taxonomy" id="2825169"/>
    <lineage>
        <taxon>Viruses</taxon>
        <taxon>Duplodnaviria</taxon>
        <taxon>Heunggongvirae</taxon>
        <taxon>Uroviricota</taxon>
        <taxon>Caudoviricetes</taxon>
    </lineage>
</organism>
<evidence type="ECO:0000256" key="1">
    <source>
        <dbReference type="SAM" id="MobiDB-lite"/>
    </source>
</evidence>
<dbReference type="Gene3D" id="3.40.50.300">
    <property type="entry name" value="P-loop containing nucleotide triphosphate hydrolases"/>
    <property type="match status" value="1"/>
</dbReference>
<reference evidence="2" key="1">
    <citation type="journal article" date="2021" name="Proc. Natl. Acad. Sci. U.S.A.">
        <title>A Catalog of Tens of Thousands of Viruses from Human Metagenomes Reveals Hidden Associations with Chronic Diseases.</title>
        <authorList>
            <person name="Tisza M.J."/>
            <person name="Buck C.B."/>
        </authorList>
    </citation>
    <scope>NUCLEOTIDE SEQUENCE</scope>
    <source>
        <strain evidence="2">Ctn8H20</strain>
    </source>
</reference>
<evidence type="ECO:0000313" key="2">
    <source>
        <dbReference type="EMBL" id="DAE17702.1"/>
    </source>
</evidence>
<dbReference type="InterPro" id="IPR027417">
    <property type="entry name" value="P-loop_NTPase"/>
</dbReference>
<feature type="compositionally biased region" description="Polar residues" evidence="1">
    <location>
        <begin position="1"/>
        <end position="15"/>
    </location>
</feature>
<dbReference type="EMBL" id="BK015645">
    <property type="protein sequence ID" value="DAE17702.1"/>
    <property type="molecule type" value="Genomic_DNA"/>
</dbReference>
<protein>
    <submittedName>
        <fullName evidence="2">Large terminase protein</fullName>
    </submittedName>
</protein>
<feature type="region of interest" description="Disordered" evidence="1">
    <location>
        <begin position="1"/>
        <end position="25"/>
    </location>
</feature>
<sequence length="225" mass="27187">MAYNQPFNSNSFQKRTQPEEQKERKKVRIYTTEKIKDLITDLKKGYDVDMGPFFENDIELRDGNVPFKLTEEEYAKWLEYSGNAEPFIEEQVQFMTDNGRTLVKLRDYQRDYIHLVADEVYNEDLNEFVPKNRNICCMQSRQSSKCFIMTTLIQFETEISVNADRVSLVKLFYKSFFKNRFHFKNKVLKKKEVPLYELYYCNIKKNITFKDILIYKLYKLYSFLK</sequence>
<name>A0A8S5QEI8_9CAUD</name>